<protein>
    <recommendedName>
        <fullName evidence="4">Gag-pol polyprotein</fullName>
    </recommendedName>
</protein>
<evidence type="ECO:0000313" key="3">
    <source>
        <dbReference type="Proteomes" id="UP000011115"/>
    </source>
</evidence>
<dbReference type="PaxDb" id="4113-PGSC0003DMT400087417"/>
<dbReference type="AlphaFoldDB" id="M1DDT0"/>
<feature type="region of interest" description="Disordered" evidence="1">
    <location>
        <begin position="83"/>
        <end position="137"/>
    </location>
</feature>
<reference evidence="2" key="2">
    <citation type="submission" date="2015-06" db="UniProtKB">
        <authorList>
            <consortium name="EnsemblPlants"/>
        </authorList>
    </citation>
    <scope>IDENTIFICATION</scope>
    <source>
        <strain evidence="2">DM1-3 516 R44</strain>
    </source>
</reference>
<accession>M1DDT0</accession>
<dbReference type="Gramene" id="PGSC0003DMT400087417">
    <property type="protein sequence ID" value="PGSC0003DMT400087417"/>
    <property type="gene ID" value="PGSC0003DMG400036988"/>
</dbReference>
<keyword evidence="3" id="KW-1185">Reference proteome</keyword>
<evidence type="ECO:0008006" key="4">
    <source>
        <dbReference type="Google" id="ProtNLM"/>
    </source>
</evidence>
<name>M1DDT0_SOLTU</name>
<evidence type="ECO:0000256" key="1">
    <source>
        <dbReference type="SAM" id="MobiDB-lite"/>
    </source>
</evidence>
<reference evidence="3" key="1">
    <citation type="journal article" date="2011" name="Nature">
        <title>Genome sequence and analysis of the tuber crop potato.</title>
        <authorList>
            <consortium name="The Potato Genome Sequencing Consortium"/>
        </authorList>
    </citation>
    <scope>NUCLEOTIDE SEQUENCE [LARGE SCALE GENOMIC DNA]</scope>
    <source>
        <strain evidence="3">cv. DM1-3 516 R44</strain>
    </source>
</reference>
<dbReference type="EnsemblPlants" id="PGSC0003DMT400087417">
    <property type="protein sequence ID" value="PGSC0003DMT400087417"/>
    <property type="gene ID" value="PGSC0003DMG400036988"/>
</dbReference>
<organism evidence="2 3">
    <name type="scientific">Solanum tuberosum</name>
    <name type="common">Potato</name>
    <dbReference type="NCBI Taxonomy" id="4113"/>
    <lineage>
        <taxon>Eukaryota</taxon>
        <taxon>Viridiplantae</taxon>
        <taxon>Streptophyta</taxon>
        <taxon>Embryophyta</taxon>
        <taxon>Tracheophyta</taxon>
        <taxon>Spermatophyta</taxon>
        <taxon>Magnoliopsida</taxon>
        <taxon>eudicotyledons</taxon>
        <taxon>Gunneridae</taxon>
        <taxon>Pentapetalae</taxon>
        <taxon>asterids</taxon>
        <taxon>lamiids</taxon>
        <taxon>Solanales</taxon>
        <taxon>Solanaceae</taxon>
        <taxon>Solanoideae</taxon>
        <taxon>Solaneae</taxon>
        <taxon>Solanum</taxon>
    </lineage>
</organism>
<sequence>MFYVSMIMPSRRANARNANAAPPVPDQEVSNAEFRNIIQMLAQSVANQNNQRAPVPINANVGSATARVYFKFWWKYGHLGAERNRKAEKNEEAEACVSPSTLGDSPKGCTPPFVPVREALKEKDKKSDERSSRRFTE</sequence>
<feature type="compositionally biased region" description="Basic and acidic residues" evidence="1">
    <location>
        <begin position="118"/>
        <end position="137"/>
    </location>
</feature>
<dbReference type="InParanoid" id="M1DDT0"/>
<proteinExistence type="predicted"/>
<dbReference type="HOGENOM" id="CLU_1985568_0_0_1"/>
<evidence type="ECO:0000313" key="2">
    <source>
        <dbReference type="EnsemblPlants" id="PGSC0003DMT400087417"/>
    </source>
</evidence>
<feature type="compositionally biased region" description="Basic and acidic residues" evidence="1">
    <location>
        <begin position="83"/>
        <end position="92"/>
    </location>
</feature>
<dbReference type="Proteomes" id="UP000011115">
    <property type="component" value="Unassembled WGS sequence"/>
</dbReference>